<proteinExistence type="predicted"/>
<reference evidence="3 4" key="1">
    <citation type="submission" date="2018-06" db="EMBL/GenBank/DDBJ databases">
        <authorList>
            <consortium name="Pathogen Informatics"/>
            <person name="Doyle S."/>
        </authorList>
    </citation>
    <scope>NUCLEOTIDE SEQUENCE [LARGE SCALE GENOMIC DNA]</scope>
    <source>
        <strain evidence="3 4">NCTC6133</strain>
    </source>
</reference>
<dbReference type="Proteomes" id="UP000255091">
    <property type="component" value="Unassembled WGS sequence"/>
</dbReference>
<dbReference type="PANTHER" id="PTHR43018:SF1">
    <property type="entry name" value="PROTEIN AROA(G)"/>
    <property type="match status" value="1"/>
</dbReference>
<accession>A0A380DU97</accession>
<dbReference type="AlphaFoldDB" id="A0A380DU97"/>
<dbReference type="InterPro" id="IPR013785">
    <property type="entry name" value="Aldolase_TIM"/>
</dbReference>
<evidence type="ECO:0000313" key="3">
    <source>
        <dbReference type="EMBL" id="SUK52865.1"/>
    </source>
</evidence>
<dbReference type="PANTHER" id="PTHR43018">
    <property type="entry name" value="PHOSPHO-2-DEHYDRO-3-DEOXYHEPTONATE ALDOLASE"/>
    <property type="match status" value="1"/>
</dbReference>
<sequence>MLKDFKILKQIKDKYDLNVVSEIVNPNDFEVADEYLDVFQIGARNMQNFELLKEAGRTKKPILLKRGFICND</sequence>
<evidence type="ECO:0000259" key="2">
    <source>
        <dbReference type="Pfam" id="PF00793"/>
    </source>
</evidence>
<dbReference type="GO" id="GO:0016740">
    <property type="term" value="F:transferase activity"/>
    <property type="evidence" value="ECO:0007669"/>
    <property type="project" value="UniProtKB-KW"/>
</dbReference>
<dbReference type="EC" id="5.4.99.5" evidence="3"/>
<keyword evidence="1" id="KW-0808">Transferase</keyword>
<evidence type="ECO:0000313" key="4">
    <source>
        <dbReference type="Proteomes" id="UP000255091"/>
    </source>
</evidence>
<protein>
    <submittedName>
        <fullName evidence="3">Chorismate mutase I / 2-keto-3-deoxy-D-arabino-heptulosonate-7-phosphate synthase I beta, AroH/AroA I beta</fullName>
        <ecNumber evidence="3">5.4.99.5</ecNumber>
    </submittedName>
</protein>
<keyword evidence="3" id="KW-0413">Isomerase</keyword>
<gene>
    <name evidence="3" type="primary">aroA_4</name>
    <name evidence="3" type="ORF">NCTC6133_02327</name>
</gene>
<organism evidence="3 4">
    <name type="scientific">Staphylococcus aureus</name>
    <dbReference type="NCBI Taxonomy" id="1280"/>
    <lineage>
        <taxon>Bacteria</taxon>
        <taxon>Bacillati</taxon>
        <taxon>Bacillota</taxon>
        <taxon>Bacilli</taxon>
        <taxon>Bacillales</taxon>
        <taxon>Staphylococcaceae</taxon>
        <taxon>Staphylococcus</taxon>
    </lineage>
</organism>
<dbReference type="InterPro" id="IPR006218">
    <property type="entry name" value="DAHP1/KDSA"/>
</dbReference>
<feature type="domain" description="DAHP synthetase I/KDSA" evidence="2">
    <location>
        <begin position="4"/>
        <end position="68"/>
    </location>
</feature>
<dbReference type="SUPFAM" id="SSF51569">
    <property type="entry name" value="Aldolase"/>
    <property type="match status" value="1"/>
</dbReference>
<name>A0A380DU97_STAAU</name>
<dbReference type="GO" id="GO:0004106">
    <property type="term" value="F:chorismate mutase activity"/>
    <property type="evidence" value="ECO:0007669"/>
    <property type="project" value="UniProtKB-EC"/>
</dbReference>
<dbReference type="EMBL" id="UHAP01000001">
    <property type="protein sequence ID" value="SUK52865.1"/>
    <property type="molecule type" value="Genomic_DNA"/>
</dbReference>
<dbReference type="Pfam" id="PF00793">
    <property type="entry name" value="DAHP_synth_1"/>
    <property type="match status" value="1"/>
</dbReference>
<dbReference type="InterPro" id="IPR052899">
    <property type="entry name" value="Class-I_DAHP_synthase"/>
</dbReference>
<dbReference type="Gene3D" id="3.20.20.70">
    <property type="entry name" value="Aldolase class I"/>
    <property type="match status" value="1"/>
</dbReference>
<evidence type="ECO:0000256" key="1">
    <source>
        <dbReference type="ARBA" id="ARBA00022679"/>
    </source>
</evidence>